<name>A0A560L1S6_9BRAD</name>
<proteinExistence type="predicted"/>
<comment type="caution">
    <text evidence="2">The sequence shown here is derived from an EMBL/GenBank/DDBJ whole genome shotgun (WGS) entry which is preliminary data.</text>
</comment>
<dbReference type="Proteomes" id="UP000321304">
    <property type="component" value="Unassembled WGS sequence"/>
</dbReference>
<dbReference type="SUPFAM" id="SSF51306">
    <property type="entry name" value="LexA/Signal peptidase"/>
    <property type="match status" value="1"/>
</dbReference>
<dbReference type="Pfam" id="PF10502">
    <property type="entry name" value="Peptidase_S26"/>
    <property type="match status" value="1"/>
</dbReference>
<reference evidence="2 3" key="1">
    <citation type="submission" date="2019-06" db="EMBL/GenBank/DDBJ databases">
        <title>Genomic Encyclopedia of Type Strains, Phase IV (KMG-V): Genome sequencing to study the core and pangenomes of soil and plant-associated prokaryotes.</title>
        <authorList>
            <person name="Whitman W."/>
        </authorList>
    </citation>
    <scope>NUCLEOTIDE SEQUENCE [LARGE SCALE GENOMIC DNA]</scope>
    <source>
        <strain evidence="2 3">BR 10355</strain>
    </source>
</reference>
<dbReference type="InterPro" id="IPR019533">
    <property type="entry name" value="Peptidase_S26"/>
</dbReference>
<dbReference type="GO" id="GO:0006465">
    <property type="term" value="P:signal peptide processing"/>
    <property type="evidence" value="ECO:0007669"/>
    <property type="project" value="InterPro"/>
</dbReference>
<gene>
    <name evidence="2" type="ORF">FBZ93_11617</name>
</gene>
<dbReference type="OrthoDB" id="5360818at2"/>
<dbReference type="STRING" id="1755647.AS156_35235"/>
<evidence type="ECO:0000313" key="3">
    <source>
        <dbReference type="Proteomes" id="UP000321304"/>
    </source>
</evidence>
<evidence type="ECO:0000313" key="2">
    <source>
        <dbReference type="EMBL" id="TWB89302.1"/>
    </source>
</evidence>
<feature type="domain" description="Peptidase S26" evidence="1">
    <location>
        <begin position="10"/>
        <end position="166"/>
    </location>
</feature>
<evidence type="ECO:0000259" key="1">
    <source>
        <dbReference type="Pfam" id="PF10502"/>
    </source>
</evidence>
<dbReference type="Gene3D" id="2.10.109.10">
    <property type="entry name" value="Umud Fragment, subunit A"/>
    <property type="match status" value="1"/>
</dbReference>
<dbReference type="AlphaFoldDB" id="A0A560L1S6"/>
<dbReference type="RefSeq" id="WP_146991601.1">
    <property type="nucleotide sequence ID" value="NZ_VITY01000016.1"/>
</dbReference>
<dbReference type="EMBL" id="VITY01000016">
    <property type="protein sequence ID" value="TWB89302.1"/>
    <property type="molecule type" value="Genomic_DNA"/>
</dbReference>
<accession>A0A560L1S6</accession>
<keyword evidence="3" id="KW-1185">Reference proteome</keyword>
<dbReference type="GO" id="GO:0004252">
    <property type="term" value="F:serine-type endopeptidase activity"/>
    <property type="evidence" value="ECO:0007669"/>
    <property type="project" value="InterPro"/>
</dbReference>
<organism evidence="2 3">
    <name type="scientific">Bradyrhizobium macuxiense</name>
    <dbReference type="NCBI Taxonomy" id="1755647"/>
    <lineage>
        <taxon>Bacteria</taxon>
        <taxon>Pseudomonadati</taxon>
        <taxon>Pseudomonadota</taxon>
        <taxon>Alphaproteobacteria</taxon>
        <taxon>Hyphomicrobiales</taxon>
        <taxon>Nitrobacteraceae</taxon>
        <taxon>Bradyrhizobium</taxon>
    </lineage>
</organism>
<dbReference type="InterPro" id="IPR036286">
    <property type="entry name" value="LexA/Signal_pep-like_sf"/>
</dbReference>
<sequence>MTGRLKILTATLGIAAGLVATITLEPPPLYIWNASASAPIGLYRLRPALRFDVTELLAFRPPEPLATFLDLNGYLPIGVPMLKRVLALPGQTVCRNGLTISVDEIAVGEARDRDGRGRPLPKWQGCHVVGKGELFLMNWQSDDSLDGRYFGFLPASAVIGRALPVWTWEE</sequence>
<protein>
    <submittedName>
        <fullName evidence="2">Conjugation peptidase TraF</fullName>
    </submittedName>
</protein>